<dbReference type="AlphaFoldDB" id="A0AAV7H6B2"/>
<name>A0AAV7H6B2_DENCH</name>
<protein>
    <submittedName>
        <fullName evidence="1">Uncharacterized protein</fullName>
    </submittedName>
</protein>
<comment type="caution">
    <text evidence="1">The sequence shown here is derived from an EMBL/GenBank/DDBJ whole genome shotgun (WGS) entry which is preliminary data.</text>
</comment>
<sequence length="117" mass="12680">MSAYTHPVLESSQFGANPSFSELWTKPGTLVMISLVLTIRRTLLPCASILRPKLAFPTRGPPNDITVTIGPVRPTIAFMSSAAKTASAAPRLWPVNVKLIAGPLSNSLRRQQTTLRI</sequence>
<proteinExistence type="predicted"/>
<dbReference type="Proteomes" id="UP000775213">
    <property type="component" value="Unassembled WGS sequence"/>
</dbReference>
<evidence type="ECO:0000313" key="1">
    <source>
        <dbReference type="EMBL" id="KAH0469680.1"/>
    </source>
</evidence>
<evidence type="ECO:0000313" key="2">
    <source>
        <dbReference type="Proteomes" id="UP000775213"/>
    </source>
</evidence>
<keyword evidence="2" id="KW-1185">Reference proteome</keyword>
<organism evidence="1 2">
    <name type="scientific">Dendrobium chrysotoxum</name>
    <name type="common">Orchid</name>
    <dbReference type="NCBI Taxonomy" id="161865"/>
    <lineage>
        <taxon>Eukaryota</taxon>
        <taxon>Viridiplantae</taxon>
        <taxon>Streptophyta</taxon>
        <taxon>Embryophyta</taxon>
        <taxon>Tracheophyta</taxon>
        <taxon>Spermatophyta</taxon>
        <taxon>Magnoliopsida</taxon>
        <taxon>Liliopsida</taxon>
        <taxon>Asparagales</taxon>
        <taxon>Orchidaceae</taxon>
        <taxon>Epidendroideae</taxon>
        <taxon>Malaxideae</taxon>
        <taxon>Dendrobiinae</taxon>
        <taxon>Dendrobium</taxon>
    </lineage>
</organism>
<dbReference type="EMBL" id="JAGFBR010000002">
    <property type="protein sequence ID" value="KAH0469680.1"/>
    <property type="molecule type" value="Genomic_DNA"/>
</dbReference>
<accession>A0AAV7H6B2</accession>
<reference evidence="1 2" key="1">
    <citation type="journal article" date="2021" name="Hortic Res">
        <title>Chromosome-scale assembly of the Dendrobium chrysotoxum genome enhances the understanding of orchid evolution.</title>
        <authorList>
            <person name="Zhang Y."/>
            <person name="Zhang G.Q."/>
            <person name="Zhang D."/>
            <person name="Liu X.D."/>
            <person name="Xu X.Y."/>
            <person name="Sun W.H."/>
            <person name="Yu X."/>
            <person name="Zhu X."/>
            <person name="Wang Z.W."/>
            <person name="Zhao X."/>
            <person name="Zhong W.Y."/>
            <person name="Chen H."/>
            <person name="Yin W.L."/>
            <person name="Huang T."/>
            <person name="Niu S.C."/>
            <person name="Liu Z.J."/>
        </authorList>
    </citation>
    <scope>NUCLEOTIDE SEQUENCE [LARGE SCALE GENOMIC DNA]</scope>
    <source>
        <strain evidence="1">Lindl</strain>
    </source>
</reference>
<gene>
    <name evidence="1" type="ORF">IEQ34_001238</name>
</gene>